<dbReference type="Proteomes" id="UP000827872">
    <property type="component" value="Linkage Group LG15"/>
</dbReference>
<comment type="caution">
    <text evidence="1">The sequence shown here is derived from an EMBL/GenBank/DDBJ whole genome shotgun (WGS) entry which is preliminary data.</text>
</comment>
<evidence type="ECO:0000313" key="1">
    <source>
        <dbReference type="EMBL" id="KAH7997082.1"/>
    </source>
</evidence>
<keyword evidence="2" id="KW-1185">Reference proteome</keyword>
<protein>
    <submittedName>
        <fullName evidence="1">Uncharacterized protein</fullName>
    </submittedName>
</protein>
<sequence length="103" mass="11567">MYENMCLYACVPFSAGQPYITGNREDEGRSTRILLAVSFFLEEKLRARVDKDHELQGSRDVSQRPPWLDSQPPAPRNSGLSGAALRLRASATARLPERHLDNP</sequence>
<reference evidence="1" key="1">
    <citation type="submission" date="2021-08" db="EMBL/GenBank/DDBJ databases">
        <title>The first chromosome-level gecko genome reveals the dynamic sex chromosomes of Neotropical dwarf geckos (Sphaerodactylidae: Sphaerodactylus).</title>
        <authorList>
            <person name="Pinto B.J."/>
            <person name="Keating S.E."/>
            <person name="Gamble T."/>
        </authorList>
    </citation>
    <scope>NUCLEOTIDE SEQUENCE</scope>
    <source>
        <strain evidence="1">TG3544</strain>
    </source>
</reference>
<accession>A0ACB8EVV6</accession>
<name>A0ACB8EVV6_9SAUR</name>
<dbReference type="EMBL" id="CM037628">
    <property type="protein sequence ID" value="KAH7997082.1"/>
    <property type="molecule type" value="Genomic_DNA"/>
</dbReference>
<organism evidence="1 2">
    <name type="scientific">Sphaerodactylus townsendi</name>
    <dbReference type="NCBI Taxonomy" id="933632"/>
    <lineage>
        <taxon>Eukaryota</taxon>
        <taxon>Metazoa</taxon>
        <taxon>Chordata</taxon>
        <taxon>Craniata</taxon>
        <taxon>Vertebrata</taxon>
        <taxon>Euteleostomi</taxon>
        <taxon>Lepidosauria</taxon>
        <taxon>Squamata</taxon>
        <taxon>Bifurcata</taxon>
        <taxon>Gekkota</taxon>
        <taxon>Sphaerodactylidae</taxon>
        <taxon>Sphaerodactylus</taxon>
    </lineage>
</organism>
<gene>
    <name evidence="1" type="ORF">K3G42_013204</name>
</gene>
<proteinExistence type="predicted"/>
<evidence type="ECO:0000313" key="2">
    <source>
        <dbReference type="Proteomes" id="UP000827872"/>
    </source>
</evidence>